<keyword evidence="3 6" id="KW-0812">Transmembrane</keyword>
<feature type="transmembrane region" description="Helical" evidence="6">
    <location>
        <begin position="282"/>
        <end position="303"/>
    </location>
</feature>
<dbReference type="InterPro" id="IPR003838">
    <property type="entry name" value="ABC3_permease_C"/>
</dbReference>
<dbReference type="OrthoDB" id="1838031at2"/>
<name>A0A3A9B0J7_9FIRM</name>
<feature type="transmembrane region" description="Helical" evidence="6">
    <location>
        <begin position="665"/>
        <end position="684"/>
    </location>
</feature>
<sequence length="698" mass="78941">MMTLKDLEKKLQKADAKQAKLYLFCNFISLLLITAYSAMMFSPTVLLVLPQGGDSRKQMVAIFVLALFGCVVFTIYASGLFFRKKAKQLGTLMALGASGRRLLPGLFREVLTLSAVSSFLGIVAGFPFVWILWNCFKLISDSSQMALTFDFKCLYLSAVFFVIVVACSCLNAYRYLKKTNIMEVMHEEHRNEPVRELGRWCGPVGIGLVLAGAVLGYMGPVVCYYGFQFYAPAWINILYAPVFVGLYMIMLHTVVYGWRPRKKDPYKNLIARSMMKFQGKQTVNNLLVSTVLIAGSVFGMFYLPMTGVERAMEIKSRPYDYYYHYRADQNVPDEEEISTLAAKHGLVVKDFKKAPYLSLGMDGITEVEEGRSFHYERIPFKCEGRFLSEESYEALTGEKIALEKGSYMAVCKSDGTGLQFLEETAQVLTNMETFQSIPVKFAGYAHYDLLTDSSGYYVLNSEDYESVGQDLGGEWMGEAVFFNIDGEDSYEFAQDFFYTLISSFGPECEIPSYYDRVSKYYANSQGEVYWGDTPDMTEVSFSDPDSSNFRIYWKYMPKSRLLDQTDYNSTFSVFLMMFLFIAIICSLAAVIIEYTRCMTIVLNNRYVFEDLKRLGASPGFLLKEIRSQAGPVFKIPAIVGMGAMYFLYILLMYGNDGKITASEAGGMAVCLFILMGIGLIYYAVYRLAVKNMCHQIQG</sequence>
<feature type="transmembrane region" description="Helical" evidence="6">
    <location>
        <begin position="59"/>
        <end position="82"/>
    </location>
</feature>
<reference evidence="8 9" key="1">
    <citation type="submission" date="2018-09" db="EMBL/GenBank/DDBJ databases">
        <title>Murine metabolic-syndrome-specific gut microbial biobank.</title>
        <authorList>
            <person name="Liu C."/>
        </authorList>
    </citation>
    <scope>NUCLEOTIDE SEQUENCE [LARGE SCALE GENOMIC DNA]</scope>
    <source>
        <strain evidence="8 9">0.1xD8-82</strain>
    </source>
</reference>
<keyword evidence="2" id="KW-1003">Cell membrane</keyword>
<feature type="transmembrane region" description="Helical" evidence="6">
    <location>
        <begin position="110"/>
        <end position="133"/>
    </location>
</feature>
<keyword evidence="4 6" id="KW-1133">Transmembrane helix</keyword>
<comment type="subcellular location">
    <subcellularLocation>
        <location evidence="1">Cell membrane</location>
        <topology evidence="1">Multi-pass membrane protein</topology>
    </subcellularLocation>
</comment>
<evidence type="ECO:0000256" key="6">
    <source>
        <dbReference type="SAM" id="Phobius"/>
    </source>
</evidence>
<comment type="caution">
    <text evidence="8">The sequence shown here is derived from an EMBL/GenBank/DDBJ whole genome shotgun (WGS) entry which is preliminary data.</text>
</comment>
<dbReference type="Pfam" id="PF02687">
    <property type="entry name" value="FtsX"/>
    <property type="match status" value="1"/>
</dbReference>
<evidence type="ECO:0000256" key="1">
    <source>
        <dbReference type="ARBA" id="ARBA00004651"/>
    </source>
</evidence>
<dbReference type="PANTHER" id="PTHR46795:SF3">
    <property type="entry name" value="ABC TRANSPORTER PERMEASE"/>
    <property type="match status" value="1"/>
</dbReference>
<feature type="transmembrane region" description="Helical" evidence="6">
    <location>
        <begin position="571"/>
        <end position="592"/>
    </location>
</feature>
<dbReference type="GO" id="GO:0005886">
    <property type="term" value="C:plasma membrane"/>
    <property type="evidence" value="ECO:0007669"/>
    <property type="project" value="UniProtKB-SubCell"/>
</dbReference>
<feature type="transmembrane region" description="Helical" evidence="6">
    <location>
        <begin position="153"/>
        <end position="176"/>
    </location>
</feature>
<evidence type="ECO:0000256" key="5">
    <source>
        <dbReference type="ARBA" id="ARBA00023136"/>
    </source>
</evidence>
<feature type="domain" description="ABC3 transporter permease C-terminal" evidence="7">
    <location>
        <begin position="61"/>
        <end position="178"/>
    </location>
</feature>
<gene>
    <name evidence="8" type="ORF">D7V94_04905</name>
</gene>
<evidence type="ECO:0000259" key="7">
    <source>
        <dbReference type="Pfam" id="PF02687"/>
    </source>
</evidence>
<proteinExistence type="predicted"/>
<evidence type="ECO:0000313" key="8">
    <source>
        <dbReference type="EMBL" id="RKI93301.1"/>
    </source>
</evidence>
<feature type="transmembrane region" description="Helical" evidence="6">
    <location>
        <begin position="632"/>
        <end position="653"/>
    </location>
</feature>
<evidence type="ECO:0000256" key="3">
    <source>
        <dbReference type="ARBA" id="ARBA00022692"/>
    </source>
</evidence>
<feature type="transmembrane region" description="Helical" evidence="6">
    <location>
        <begin position="197"/>
        <end position="218"/>
    </location>
</feature>
<dbReference type="InterPro" id="IPR052536">
    <property type="entry name" value="ABC-4_Integral_Memb_Prot"/>
</dbReference>
<organism evidence="8 9">
    <name type="scientific">Parablautia intestinalis</name>
    <dbReference type="NCBI Taxonomy" id="2320100"/>
    <lineage>
        <taxon>Bacteria</taxon>
        <taxon>Bacillati</taxon>
        <taxon>Bacillota</taxon>
        <taxon>Clostridia</taxon>
        <taxon>Lachnospirales</taxon>
        <taxon>Lachnospiraceae</taxon>
        <taxon>Parablautia</taxon>
    </lineage>
</organism>
<keyword evidence="9" id="KW-1185">Reference proteome</keyword>
<dbReference type="PANTHER" id="PTHR46795">
    <property type="entry name" value="ABC TRANSPORTER PERMEASE-RELATED-RELATED"/>
    <property type="match status" value="1"/>
</dbReference>
<dbReference type="EMBL" id="RAYQ01000003">
    <property type="protein sequence ID" value="RKI93301.1"/>
    <property type="molecule type" value="Genomic_DNA"/>
</dbReference>
<evidence type="ECO:0000256" key="2">
    <source>
        <dbReference type="ARBA" id="ARBA00022475"/>
    </source>
</evidence>
<dbReference type="RefSeq" id="WP_120467318.1">
    <property type="nucleotide sequence ID" value="NZ_RAYQ01000003.1"/>
</dbReference>
<dbReference type="Proteomes" id="UP000280696">
    <property type="component" value="Unassembled WGS sequence"/>
</dbReference>
<evidence type="ECO:0000313" key="9">
    <source>
        <dbReference type="Proteomes" id="UP000280696"/>
    </source>
</evidence>
<accession>A0A3A9B0J7</accession>
<feature type="transmembrane region" description="Helical" evidence="6">
    <location>
        <begin position="21"/>
        <end position="39"/>
    </location>
</feature>
<dbReference type="AlphaFoldDB" id="A0A3A9B0J7"/>
<feature type="transmembrane region" description="Helical" evidence="6">
    <location>
        <begin position="238"/>
        <end position="258"/>
    </location>
</feature>
<keyword evidence="5 6" id="KW-0472">Membrane</keyword>
<protein>
    <submittedName>
        <fullName evidence="8">ABC transporter permease</fullName>
    </submittedName>
</protein>
<evidence type="ECO:0000256" key="4">
    <source>
        <dbReference type="ARBA" id="ARBA00022989"/>
    </source>
</evidence>